<evidence type="ECO:0000313" key="2">
    <source>
        <dbReference type="EMBL" id="KAF9545551.1"/>
    </source>
</evidence>
<reference evidence="2" key="1">
    <citation type="journal article" date="2020" name="Fungal Divers.">
        <title>Resolving the Mortierellaceae phylogeny through synthesis of multi-gene phylogenetics and phylogenomics.</title>
        <authorList>
            <person name="Vandepol N."/>
            <person name="Liber J."/>
            <person name="Desiro A."/>
            <person name="Na H."/>
            <person name="Kennedy M."/>
            <person name="Barry K."/>
            <person name="Grigoriev I.V."/>
            <person name="Miller A.N."/>
            <person name="O'Donnell K."/>
            <person name="Stajich J.E."/>
            <person name="Bonito G."/>
        </authorList>
    </citation>
    <scope>NUCLEOTIDE SEQUENCE</scope>
    <source>
        <strain evidence="2">NRRL 2591</strain>
    </source>
</reference>
<keyword evidence="1" id="KW-0472">Membrane</keyword>
<accession>A0A9P6K468</accession>
<evidence type="ECO:0000313" key="3">
    <source>
        <dbReference type="Proteomes" id="UP000723463"/>
    </source>
</evidence>
<dbReference type="SUPFAM" id="SSF117281">
    <property type="entry name" value="Kelch motif"/>
    <property type="match status" value="1"/>
</dbReference>
<keyword evidence="3" id="KW-1185">Reference proteome</keyword>
<protein>
    <recommendedName>
        <fullName evidence="4">Kelch repeat protein</fullName>
    </recommendedName>
</protein>
<evidence type="ECO:0008006" key="4">
    <source>
        <dbReference type="Google" id="ProtNLM"/>
    </source>
</evidence>
<gene>
    <name evidence="2" type="ORF">EC957_010860</name>
</gene>
<comment type="caution">
    <text evidence="2">The sequence shown here is derived from an EMBL/GenBank/DDBJ whole genome shotgun (WGS) entry which is preliminary data.</text>
</comment>
<feature type="transmembrane region" description="Helical" evidence="1">
    <location>
        <begin position="50"/>
        <end position="72"/>
    </location>
</feature>
<dbReference type="InterPro" id="IPR015915">
    <property type="entry name" value="Kelch-typ_b-propeller"/>
</dbReference>
<keyword evidence="1" id="KW-0812">Transmembrane</keyword>
<evidence type="ECO:0000256" key="1">
    <source>
        <dbReference type="SAM" id="Phobius"/>
    </source>
</evidence>
<dbReference type="Proteomes" id="UP000723463">
    <property type="component" value="Unassembled WGS sequence"/>
</dbReference>
<sequence length="91" mass="9739">MACTVVGDNFVVWGGVDTMDQYVSTLIYNLKSNQWVDQYVFTAVDSKNKLGVFIGVGVAAAVCIGTELECYLSRPARRKGSDAVVAGRATA</sequence>
<name>A0A9P6K468_9FUNG</name>
<dbReference type="Gene3D" id="2.120.10.80">
    <property type="entry name" value="Kelch-type beta propeller"/>
    <property type="match status" value="1"/>
</dbReference>
<organism evidence="2 3">
    <name type="scientific">Mortierella hygrophila</name>
    <dbReference type="NCBI Taxonomy" id="979708"/>
    <lineage>
        <taxon>Eukaryota</taxon>
        <taxon>Fungi</taxon>
        <taxon>Fungi incertae sedis</taxon>
        <taxon>Mucoromycota</taxon>
        <taxon>Mortierellomycotina</taxon>
        <taxon>Mortierellomycetes</taxon>
        <taxon>Mortierellales</taxon>
        <taxon>Mortierellaceae</taxon>
        <taxon>Mortierella</taxon>
    </lineage>
</organism>
<keyword evidence="1" id="KW-1133">Transmembrane helix</keyword>
<proteinExistence type="predicted"/>
<dbReference type="AlphaFoldDB" id="A0A9P6K468"/>
<dbReference type="EMBL" id="JAAAXW010000070">
    <property type="protein sequence ID" value="KAF9545551.1"/>
    <property type="molecule type" value="Genomic_DNA"/>
</dbReference>